<dbReference type="EMBL" id="VCKY01000057">
    <property type="protein sequence ID" value="TMR20509.1"/>
    <property type="molecule type" value="Genomic_DNA"/>
</dbReference>
<dbReference type="InterPro" id="IPR036086">
    <property type="entry name" value="ParB/Sulfiredoxin_sf"/>
</dbReference>
<keyword evidence="4" id="KW-1185">Reference proteome</keyword>
<dbReference type="Gene3D" id="3.90.1530.10">
    <property type="entry name" value="Conserved hypothetical protein from pyrococcus furiosus pfu- 392566-001, ParB domain"/>
    <property type="match status" value="1"/>
</dbReference>
<dbReference type="SMART" id="SM00470">
    <property type="entry name" value="ParB"/>
    <property type="match status" value="1"/>
</dbReference>
<evidence type="ECO:0000259" key="2">
    <source>
        <dbReference type="SMART" id="SM00470"/>
    </source>
</evidence>
<evidence type="ECO:0000313" key="4">
    <source>
        <dbReference type="Proteomes" id="UP000309128"/>
    </source>
</evidence>
<organism evidence="3 4">
    <name type="scientific">Nonomuraea turkmeniaca</name>
    <dbReference type="NCBI Taxonomy" id="103838"/>
    <lineage>
        <taxon>Bacteria</taxon>
        <taxon>Bacillati</taxon>
        <taxon>Actinomycetota</taxon>
        <taxon>Actinomycetes</taxon>
        <taxon>Streptosporangiales</taxon>
        <taxon>Streptosporangiaceae</taxon>
        <taxon>Nonomuraea</taxon>
    </lineage>
</organism>
<reference evidence="3 4" key="1">
    <citation type="submission" date="2019-05" db="EMBL/GenBank/DDBJ databases">
        <title>Draft genome sequence of Nonomuraea turkmeniaca DSM 43926.</title>
        <authorList>
            <person name="Saricaoglu S."/>
            <person name="Isik K."/>
        </authorList>
    </citation>
    <scope>NUCLEOTIDE SEQUENCE [LARGE SCALE GENOMIC DNA]</scope>
    <source>
        <strain evidence="3 4">DSM 43926</strain>
    </source>
</reference>
<feature type="region of interest" description="Disordered" evidence="1">
    <location>
        <begin position="208"/>
        <end position="255"/>
    </location>
</feature>
<proteinExistence type="predicted"/>
<evidence type="ECO:0000256" key="1">
    <source>
        <dbReference type="SAM" id="MobiDB-lite"/>
    </source>
</evidence>
<evidence type="ECO:0000313" key="3">
    <source>
        <dbReference type="EMBL" id="TMR20509.1"/>
    </source>
</evidence>
<sequence length="337" mass="36624">MRSTQSRADLYAVEEVEISSLSVGGSPRLAGESLEHVETLIASETELPPIIVHRPTMRVIDGMHRLLAMKRLGHRKIAVRFFEGSEDEAFVLAVKSNIAHGLPLSLADRKHAAARVVASHPEWSDRMIASVTGISAKTVAEIRKSANAEPPDGGGRIGKDGRVRAADVTERRRVAQELIIKDPGLSLRQVARAAGISPETVRDVRKRLRRGEDPLPQGRAKGAAGGQDADGRPARRTGIAEQPTPGSGSPPPPAVVVERLKADPALRFNENGRDLLRLLNIHALRTEDWSKIIDSVPPHCIEIVAHLARDCSKKWLEFASLVERNAMDPDFGPAGRP</sequence>
<protein>
    <submittedName>
        <fullName evidence="3">Streptomycin biosynthesis protein</fullName>
    </submittedName>
</protein>
<gene>
    <name evidence="3" type="ORF">ETD86_18765</name>
</gene>
<feature type="domain" description="ParB-like N-terminal" evidence="2">
    <location>
        <begin position="14"/>
        <end position="98"/>
    </location>
</feature>
<dbReference type="InterPro" id="IPR003115">
    <property type="entry name" value="ParB_N"/>
</dbReference>
<comment type="caution">
    <text evidence="3">The sequence shown here is derived from an EMBL/GenBank/DDBJ whole genome shotgun (WGS) entry which is preliminary data.</text>
</comment>
<dbReference type="OrthoDB" id="3701787at2"/>
<name>A0A5S4FIV5_9ACTN</name>
<dbReference type="AlphaFoldDB" id="A0A5S4FIV5"/>
<dbReference type="SUPFAM" id="SSF110849">
    <property type="entry name" value="ParB/Sulfiredoxin"/>
    <property type="match status" value="1"/>
</dbReference>
<dbReference type="Proteomes" id="UP000309128">
    <property type="component" value="Unassembled WGS sequence"/>
</dbReference>
<dbReference type="Pfam" id="PF02195">
    <property type="entry name" value="ParB_N"/>
    <property type="match status" value="1"/>
</dbReference>
<accession>A0A5S4FIV5</accession>